<dbReference type="EMBL" id="KZ308684">
    <property type="protein sequence ID" value="KAG8233042.1"/>
    <property type="molecule type" value="Genomic_DNA"/>
</dbReference>
<reference evidence="5" key="1">
    <citation type="submission" date="2013-04" db="EMBL/GenBank/DDBJ databases">
        <authorList>
            <person name="Qu J."/>
            <person name="Murali S.C."/>
            <person name="Bandaranaike D."/>
            <person name="Bellair M."/>
            <person name="Blankenburg K."/>
            <person name="Chao H."/>
            <person name="Dinh H."/>
            <person name="Doddapaneni H."/>
            <person name="Downs B."/>
            <person name="Dugan-Rocha S."/>
            <person name="Elkadiri S."/>
            <person name="Gnanaolivu R.D."/>
            <person name="Hernandez B."/>
            <person name="Javaid M."/>
            <person name="Jayaseelan J.C."/>
            <person name="Lee S."/>
            <person name="Li M."/>
            <person name="Ming W."/>
            <person name="Munidasa M."/>
            <person name="Muniz J."/>
            <person name="Nguyen L."/>
            <person name="Ongeri F."/>
            <person name="Osuji N."/>
            <person name="Pu L.-L."/>
            <person name="Puazo M."/>
            <person name="Qu C."/>
            <person name="Quiroz J."/>
            <person name="Raj R."/>
            <person name="Weissenberger G."/>
            <person name="Xin Y."/>
            <person name="Zou X."/>
            <person name="Han Y."/>
            <person name="Richards S."/>
            <person name="Worley K."/>
            <person name="Muzny D."/>
            <person name="Gibbs R."/>
        </authorList>
    </citation>
    <scope>NUCLEOTIDE SEQUENCE</scope>
    <source>
        <strain evidence="5">Sampled in the wild</strain>
    </source>
</reference>
<feature type="compositionally biased region" description="Basic and acidic residues" evidence="4">
    <location>
        <begin position="309"/>
        <end position="371"/>
    </location>
</feature>
<evidence type="ECO:0000313" key="6">
    <source>
        <dbReference type="Proteomes" id="UP000792457"/>
    </source>
</evidence>
<dbReference type="Gene3D" id="3.40.50.1000">
    <property type="entry name" value="HAD superfamily/HAD-like"/>
    <property type="match status" value="1"/>
</dbReference>
<sequence>MAVDIKHLADYSDKLRNVSKIVTETVGTTTSYTFPEDTLHPYIKKNLKEYIINHWEDEEIQEMVKVLRKQAKTEVEEGWVGAVSIPEGDDVDVKKVKEAVAEYALNQIDSSDLAVLKNRIVKDGYSKGKLQGHLFPDVLPAFKKWIAEGKKIFMYSSGLEMSQTHLVSNSVEGDITELISGCFYSSEFPRTRSESFREMCKKVDCSADKVAFLTDNAQTARAAHKAGLVVIMLCREGNSYMGSSIRESFPVINSFEDISQHICGKRKMSGEEPEDSCGKKPKLDESITEAEKKKEEPTSPIDIIVTPPEEEKKTGASETEKKDDAAKEKMEVDEKADAEAKKPAEDKKEEVSGDKEVKKDVSKVEEVVKEESEVEAMETDGKVSEDKVAEEDKPKEKVEVEASKESEVKVEGAEDKKEDKTEEMKEVAKDGAEEGKSEEKVEESKPEEKSDKKAEEEVAESKEEAQKEGSADEVKESKTEETKPEESKSEKDDEKKSEDVDKKSEETIEETKSEEEVTKSKEVEKKPEESSEVKSAEEKGEEKKPEGEDEVKNNVDEEASADEVIKENGEAEKKVCTNGIDGEETKENGVSSDEKVEVSEAIKAVPKKAELEGSANEAATQESA</sequence>
<dbReference type="PANTHER" id="PTHR20371">
    <property type="entry name" value="ENOLASE-PHOSPHATASE E1"/>
    <property type="match status" value="1"/>
</dbReference>
<keyword evidence="6" id="KW-1185">Reference proteome</keyword>
<feature type="compositionally biased region" description="Basic and acidic residues" evidence="4">
    <location>
        <begin position="276"/>
        <end position="297"/>
    </location>
</feature>
<dbReference type="InterPro" id="IPR023214">
    <property type="entry name" value="HAD_sf"/>
</dbReference>
<keyword evidence="1" id="KW-0028">Amino-acid biosynthesis</keyword>
<dbReference type="GO" id="GO:0019509">
    <property type="term" value="P:L-methionine salvage from methylthioadenosine"/>
    <property type="evidence" value="ECO:0007669"/>
    <property type="project" value="InterPro"/>
</dbReference>
<feature type="region of interest" description="Disordered" evidence="4">
    <location>
        <begin position="265"/>
        <end position="597"/>
    </location>
</feature>
<evidence type="ECO:0008006" key="7">
    <source>
        <dbReference type="Google" id="ProtNLM"/>
    </source>
</evidence>
<keyword evidence="2" id="KW-0378">Hydrolase</keyword>
<dbReference type="Proteomes" id="UP000792457">
    <property type="component" value="Unassembled WGS sequence"/>
</dbReference>
<dbReference type="OrthoDB" id="272500at2759"/>
<organism evidence="5 6">
    <name type="scientific">Ladona fulva</name>
    <name type="common">Scarce chaser dragonfly</name>
    <name type="synonym">Libellula fulva</name>
    <dbReference type="NCBI Taxonomy" id="123851"/>
    <lineage>
        <taxon>Eukaryota</taxon>
        <taxon>Metazoa</taxon>
        <taxon>Ecdysozoa</taxon>
        <taxon>Arthropoda</taxon>
        <taxon>Hexapoda</taxon>
        <taxon>Insecta</taxon>
        <taxon>Pterygota</taxon>
        <taxon>Palaeoptera</taxon>
        <taxon>Odonata</taxon>
        <taxon>Epiprocta</taxon>
        <taxon>Anisoptera</taxon>
        <taxon>Libelluloidea</taxon>
        <taxon>Libellulidae</taxon>
        <taxon>Ladona</taxon>
    </lineage>
</organism>
<dbReference type="NCBIfam" id="TIGR01691">
    <property type="entry name" value="enolase-ppase"/>
    <property type="match status" value="1"/>
</dbReference>
<name>A0A8K0KDM9_LADFU</name>
<accession>A0A8K0KDM9</accession>
<dbReference type="Gene3D" id="1.10.720.60">
    <property type="match status" value="1"/>
</dbReference>
<reference evidence="5" key="2">
    <citation type="submission" date="2017-10" db="EMBL/GenBank/DDBJ databases">
        <title>Ladona fulva Genome sequencing and assembly.</title>
        <authorList>
            <person name="Murali S."/>
            <person name="Richards S."/>
            <person name="Bandaranaike D."/>
            <person name="Bellair M."/>
            <person name="Blankenburg K."/>
            <person name="Chao H."/>
            <person name="Dinh H."/>
            <person name="Doddapaneni H."/>
            <person name="Dugan-Rocha S."/>
            <person name="Elkadiri S."/>
            <person name="Gnanaolivu R."/>
            <person name="Hernandez B."/>
            <person name="Skinner E."/>
            <person name="Javaid M."/>
            <person name="Lee S."/>
            <person name="Li M."/>
            <person name="Ming W."/>
            <person name="Munidasa M."/>
            <person name="Muniz J."/>
            <person name="Nguyen L."/>
            <person name="Hughes D."/>
            <person name="Osuji N."/>
            <person name="Pu L.-L."/>
            <person name="Puazo M."/>
            <person name="Qu C."/>
            <person name="Quiroz J."/>
            <person name="Raj R."/>
            <person name="Weissenberger G."/>
            <person name="Xin Y."/>
            <person name="Zou X."/>
            <person name="Han Y."/>
            <person name="Worley K."/>
            <person name="Muzny D."/>
            <person name="Gibbs R."/>
        </authorList>
    </citation>
    <scope>NUCLEOTIDE SEQUENCE</scope>
    <source>
        <strain evidence="5">Sampled in the wild</strain>
    </source>
</reference>
<evidence type="ECO:0000256" key="2">
    <source>
        <dbReference type="ARBA" id="ARBA00022801"/>
    </source>
</evidence>
<dbReference type="SUPFAM" id="SSF56784">
    <property type="entry name" value="HAD-like"/>
    <property type="match status" value="1"/>
</dbReference>
<dbReference type="InterPro" id="IPR036412">
    <property type="entry name" value="HAD-like_sf"/>
</dbReference>
<protein>
    <recommendedName>
        <fullName evidence="7">Enolase-phosphatase E1</fullName>
    </recommendedName>
</protein>
<feature type="compositionally biased region" description="Basic and acidic residues" evidence="4">
    <location>
        <begin position="583"/>
        <end position="597"/>
    </location>
</feature>
<dbReference type="AlphaFoldDB" id="A0A8K0KDM9"/>
<proteinExistence type="predicted"/>
<feature type="compositionally biased region" description="Basic and acidic residues" evidence="4">
    <location>
        <begin position="379"/>
        <end position="555"/>
    </location>
</feature>
<evidence type="ECO:0000256" key="4">
    <source>
        <dbReference type="SAM" id="MobiDB-lite"/>
    </source>
</evidence>
<gene>
    <name evidence="5" type="ORF">J437_LFUL004263</name>
</gene>
<evidence type="ECO:0000256" key="1">
    <source>
        <dbReference type="ARBA" id="ARBA00022605"/>
    </source>
</evidence>
<evidence type="ECO:0000256" key="3">
    <source>
        <dbReference type="ARBA" id="ARBA00023167"/>
    </source>
</evidence>
<comment type="caution">
    <text evidence="5">The sequence shown here is derived from an EMBL/GenBank/DDBJ whole genome shotgun (WGS) entry which is preliminary data.</text>
</comment>
<dbReference type="GO" id="GO:0043874">
    <property type="term" value="F:acireductone synthase activity"/>
    <property type="evidence" value="ECO:0007669"/>
    <property type="project" value="InterPro"/>
</dbReference>
<dbReference type="InterPro" id="IPR023943">
    <property type="entry name" value="Enolase-ppase_E1"/>
</dbReference>
<evidence type="ECO:0000313" key="5">
    <source>
        <dbReference type="EMBL" id="KAG8233042.1"/>
    </source>
</evidence>
<dbReference type="GO" id="GO:0000287">
    <property type="term" value="F:magnesium ion binding"/>
    <property type="evidence" value="ECO:0007669"/>
    <property type="project" value="InterPro"/>
</dbReference>
<feature type="compositionally biased region" description="Basic and acidic residues" evidence="4">
    <location>
        <begin position="563"/>
        <end position="575"/>
    </location>
</feature>
<dbReference type="PANTHER" id="PTHR20371:SF1">
    <property type="entry name" value="ENOLASE-PHOSPHATASE E1"/>
    <property type="match status" value="1"/>
</dbReference>
<keyword evidence="3" id="KW-0486">Methionine biosynthesis</keyword>